<comment type="caution">
    <text evidence="2">The sequence shown here is derived from an EMBL/GenBank/DDBJ whole genome shotgun (WGS) entry which is preliminary data.</text>
</comment>
<keyword evidence="3" id="KW-1185">Reference proteome</keyword>
<organism evidence="2 3">
    <name type="scientific">Haematococcus lacustris</name>
    <name type="common">Green alga</name>
    <name type="synonym">Haematococcus pluvialis</name>
    <dbReference type="NCBI Taxonomy" id="44745"/>
    <lineage>
        <taxon>Eukaryota</taxon>
        <taxon>Viridiplantae</taxon>
        <taxon>Chlorophyta</taxon>
        <taxon>core chlorophytes</taxon>
        <taxon>Chlorophyceae</taxon>
        <taxon>CS clade</taxon>
        <taxon>Chlamydomonadales</taxon>
        <taxon>Haematococcaceae</taxon>
        <taxon>Haematococcus</taxon>
    </lineage>
</organism>
<evidence type="ECO:0000256" key="1">
    <source>
        <dbReference type="SAM" id="MobiDB-lite"/>
    </source>
</evidence>
<evidence type="ECO:0000313" key="3">
    <source>
        <dbReference type="Proteomes" id="UP000485058"/>
    </source>
</evidence>
<sequence>MAPVLRSAKGVGGHRPKYREEVGSVPQSRNRSPIRLL</sequence>
<feature type="non-terminal residue" evidence="2">
    <location>
        <position position="1"/>
    </location>
</feature>
<protein>
    <submittedName>
        <fullName evidence="2">Uncharacterized protein</fullName>
    </submittedName>
</protein>
<gene>
    <name evidence="2" type="ORF">HaLaN_32939</name>
</gene>
<evidence type="ECO:0000313" key="2">
    <source>
        <dbReference type="EMBL" id="GFH33550.1"/>
    </source>
</evidence>
<name>A0A6A0AKX1_HAELA</name>
<dbReference type="Proteomes" id="UP000485058">
    <property type="component" value="Unassembled WGS sequence"/>
</dbReference>
<feature type="region of interest" description="Disordered" evidence="1">
    <location>
        <begin position="1"/>
        <end position="37"/>
    </location>
</feature>
<proteinExistence type="predicted"/>
<feature type="non-terminal residue" evidence="2">
    <location>
        <position position="37"/>
    </location>
</feature>
<dbReference type="AlphaFoldDB" id="A0A6A0AKX1"/>
<accession>A0A6A0AKX1</accession>
<reference evidence="2 3" key="1">
    <citation type="submission" date="2020-02" db="EMBL/GenBank/DDBJ databases">
        <title>Draft genome sequence of Haematococcus lacustris strain NIES-144.</title>
        <authorList>
            <person name="Morimoto D."/>
            <person name="Nakagawa S."/>
            <person name="Yoshida T."/>
            <person name="Sawayama S."/>
        </authorList>
    </citation>
    <scope>NUCLEOTIDE SEQUENCE [LARGE SCALE GENOMIC DNA]</scope>
    <source>
        <strain evidence="2 3">NIES-144</strain>
    </source>
</reference>
<dbReference type="EMBL" id="BLLF01008873">
    <property type="protein sequence ID" value="GFH33550.1"/>
    <property type="molecule type" value="Genomic_DNA"/>
</dbReference>